<keyword evidence="2" id="KW-0732">Signal</keyword>
<comment type="similarity">
    <text evidence="1">Belongs to the bacterial solute-binding protein 3 family.</text>
</comment>
<dbReference type="SUPFAM" id="SSF53850">
    <property type="entry name" value="Periplasmic binding protein-like II"/>
    <property type="match status" value="1"/>
</dbReference>
<keyword evidence="4" id="KW-1185">Reference proteome</keyword>
<feature type="chain" id="PRO_5013005285" evidence="2">
    <location>
        <begin position="22"/>
        <end position="248"/>
    </location>
</feature>
<dbReference type="PANTHER" id="PTHR35936">
    <property type="entry name" value="MEMBRANE-BOUND LYTIC MUREIN TRANSGLYCOSYLASE F"/>
    <property type="match status" value="1"/>
</dbReference>
<dbReference type="RefSeq" id="WP_157678256.1">
    <property type="nucleotide sequence ID" value="NZ_CP021425.1"/>
</dbReference>
<proteinExistence type="inferred from homology"/>
<protein>
    <submittedName>
        <fullName evidence="3">Amino acid ABC transporter periplasmic protein</fullName>
    </submittedName>
</protein>
<feature type="signal peptide" evidence="2">
    <location>
        <begin position="1"/>
        <end position="21"/>
    </location>
</feature>
<accession>A0A1Y0I6W0</accession>
<sequence length="248" mass="28731">MNIFWLCLTAAVFSYTANVFAQQNTSNNHILICTPEWPNYTEKNGTGLYHELWRLIYADAGISVRVQYAPFKRCDYNVSEDTDSDVDAFAAGYAVPDAVIPKWHLGIEHVSVAYQKTENITWQGQKTLENKRVAWENGYKFDKYGVVTVPVKLFEYYHLESALKMLTQDRLDFILDYNNILPKVAEEHGLTDEIAILVDVIQGPKYYMVYRDSEKGRFFADLWDKGMSKLHATGQLKQLYQRYEDASY</sequence>
<dbReference type="Proteomes" id="UP000196027">
    <property type="component" value="Chromosome"/>
</dbReference>
<dbReference type="KEGG" id="ome:OLMES_2167"/>
<name>A0A1Y0I6W0_9GAMM</name>
<evidence type="ECO:0000313" key="4">
    <source>
        <dbReference type="Proteomes" id="UP000196027"/>
    </source>
</evidence>
<gene>
    <name evidence="3" type="ORF">OLMES_2167</name>
</gene>
<dbReference type="EMBL" id="CP021425">
    <property type="protein sequence ID" value="ARU56237.1"/>
    <property type="molecule type" value="Genomic_DNA"/>
</dbReference>
<organism evidence="3 4">
    <name type="scientific">Oleiphilus messinensis</name>
    <dbReference type="NCBI Taxonomy" id="141451"/>
    <lineage>
        <taxon>Bacteria</taxon>
        <taxon>Pseudomonadati</taxon>
        <taxon>Pseudomonadota</taxon>
        <taxon>Gammaproteobacteria</taxon>
        <taxon>Oceanospirillales</taxon>
        <taxon>Oleiphilaceae</taxon>
        <taxon>Oleiphilus</taxon>
    </lineage>
</organism>
<evidence type="ECO:0000256" key="2">
    <source>
        <dbReference type="SAM" id="SignalP"/>
    </source>
</evidence>
<dbReference type="OrthoDB" id="5765098at2"/>
<evidence type="ECO:0000256" key="1">
    <source>
        <dbReference type="ARBA" id="ARBA00010333"/>
    </source>
</evidence>
<reference evidence="3 4" key="1">
    <citation type="submission" date="2017-05" db="EMBL/GenBank/DDBJ databases">
        <title>Genomic insights into alkan degradation activity of Oleiphilus messinensis.</title>
        <authorList>
            <person name="Kozyavkin S.A."/>
            <person name="Slesarev A.I."/>
            <person name="Golyshin P.N."/>
            <person name="Korzhenkov A."/>
            <person name="Golyshina O.N."/>
            <person name="Toshchakov S.V."/>
        </authorList>
    </citation>
    <scope>NUCLEOTIDE SEQUENCE [LARGE SCALE GENOMIC DNA]</scope>
    <source>
        <strain evidence="3 4">ME102</strain>
    </source>
</reference>
<dbReference type="PANTHER" id="PTHR35936:SF6">
    <property type="entry name" value="AMINO ACID ABC TRANSPORTER SUBSTRATE-BINDING PAAT FAMILY PROTEIN"/>
    <property type="match status" value="1"/>
</dbReference>
<dbReference type="Gene3D" id="3.40.190.10">
    <property type="entry name" value="Periplasmic binding protein-like II"/>
    <property type="match status" value="2"/>
</dbReference>
<evidence type="ECO:0000313" key="3">
    <source>
        <dbReference type="EMBL" id="ARU56237.1"/>
    </source>
</evidence>
<dbReference type="AlphaFoldDB" id="A0A1Y0I6W0"/>